<gene>
    <name evidence="2" type="ORF">H4W29_004634</name>
</gene>
<comment type="caution">
    <text evidence="2">The sequence shown here is derived from an EMBL/GenBank/DDBJ whole genome shotgun (WGS) entry which is preliminary data.</text>
</comment>
<dbReference type="PANTHER" id="PTHR43135:SF3">
    <property type="entry name" value="ALPHA-D-RIBOSE 1-METHYLPHOSPHONATE 5-TRIPHOSPHATE DIPHOSPHATASE"/>
    <property type="match status" value="1"/>
</dbReference>
<sequence>MNELPQDDGSSTFEVSDRQYGVKHIRKRDGEAVAIGETYYKAPAPRARRSRMEQKMWLSDFEIVLRDRVIPRGAVRIEDGIIAEISKEPVAAADISGDGRLLLPGFIDMHGDMIEREIEPRPNVRFPLELGIFELDKKLAGNGITTAYAALSFHANSSYGHIRSEEHSRSIIQTLVELRKNDLLVDHRVHARFEITFTHARAVIEDLLRAGALDLVSLMDHTPGQGQYRDVERHIETIARNNKITLEQAAQRVQQRMENRAQNNDAVDNLQGIAATARDHGVIIASHDDDSVEKVAIVEGLGAHISEFPVTMAAAQEARKFGLATAMGAPNALRGLSYSGNLSAREAYENGVLDILASDYHPSAMLPAIIALAEAGPGGMPASVALVSANPARALGLTDRGAIEIGLRADLVIAERGRLPRVRATFSKGKQVYSDGIVLRFQQAA</sequence>
<dbReference type="InterPro" id="IPR051781">
    <property type="entry name" value="Metallo-dep_Hydrolase"/>
</dbReference>
<dbReference type="Pfam" id="PF01979">
    <property type="entry name" value="Amidohydro_1"/>
    <property type="match status" value="1"/>
</dbReference>
<dbReference type="NCBIfam" id="NF011988">
    <property type="entry name" value="PRK15446.2-4"/>
    <property type="match status" value="1"/>
</dbReference>
<name>A0ABR9IW04_RHIVS</name>
<evidence type="ECO:0000259" key="1">
    <source>
        <dbReference type="Pfam" id="PF01979"/>
    </source>
</evidence>
<protein>
    <submittedName>
        <fullName evidence="2">Alpha-D-ribose 1-methylphosphonate 5-triphosphate diphosphatase</fullName>
        <ecNumber evidence="2">3.6.1.63</ecNumber>
    </submittedName>
</protein>
<dbReference type="NCBIfam" id="NF011987">
    <property type="entry name" value="PRK15446.2-3"/>
    <property type="match status" value="1"/>
</dbReference>
<evidence type="ECO:0000313" key="2">
    <source>
        <dbReference type="EMBL" id="MBE1507389.1"/>
    </source>
</evidence>
<reference evidence="2 3" key="1">
    <citation type="submission" date="2020-10" db="EMBL/GenBank/DDBJ databases">
        <title>Sequencing the genomes of 1000 actinobacteria strains.</title>
        <authorList>
            <person name="Klenk H.-P."/>
        </authorList>
    </citation>
    <scope>NUCLEOTIDE SEQUENCE [LARGE SCALE GENOMIC DNA]</scope>
    <source>
        <strain evidence="2 3">DSM 7307</strain>
    </source>
</reference>
<dbReference type="EMBL" id="JADBEC010000002">
    <property type="protein sequence ID" value="MBE1507389.1"/>
    <property type="molecule type" value="Genomic_DNA"/>
</dbReference>
<dbReference type="SUPFAM" id="SSF51338">
    <property type="entry name" value="Composite domain of metallo-dependent hydrolases"/>
    <property type="match status" value="1"/>
</dbReference>
<dbReference type="EC" id="3.6.1.63" evidence="2"/>
<dbReference type="InterPro" id="IPR012696">
    <property type="entry name" value="PhnM"/>
</dbReference>
<dbReference type="InterPro" id="IPR032466">
    <property type="entry name" value="Metal_Hydrolase"/>
</dbReference>
<dbReference type="NCBIfam" id="TIGR02318">
    <property type="entry name" value="phosphono_phnM"/>
    <property type="match status" value="1"/>
</dbReference>
<dbReference type="SUPFAM" id="SSF51556">
    <property type="entry name" value="Metallo-dependent hydrolases"/>
    <property type="match status" value="1"/>
</dbReference>
<dbReference type="NCBIfam" id="NF011990">
    <property type="entry name" value="PRK15446.2-6"/>
    <property type="match status" value="1"/>
</dbReference>
<dbReference type="NCBIfam" id="NF011984">
    <property type="entry name" value="PRK15446.1-5"/>
    <property type="match status" value="1"/>
</dbReference>
<keyword evidence="2" id="KW-0378">Hydrolase</keyword>
<dbReference type="Proteomes" id="UP000620262">
    <property type="component" value="Unassembled WGS sequence"/>
</dbReference>
<dbReference type="GO" id="GO:0016787">
    <property type="term" value="F:hydrolase activity"/>
    <property type="evidence" value="ECO:0007669"/>
    <property type="project" value="UniProtKB-KW"/>
</dbReference>
<dbReference type="PANTHER" id="PTHR43135">
    <property type="entry name" value="ALPHA-D-RIBOSE 1-METHYLPHOSPHONATE 5-TRIPHOSPHATE DIPHOSPHATASE"/>
    <property type="match status" value="1"/>
</dbReference>
<feature type="domain" description="Amidohydrolase-related" evidence="1">
    <location>
        <begin position="102"/>
        <end position="432"/>
    </location>
</feature>
<dbReference type="InterPro" id="IPR011059">
    <property type="entry name" value="Metal-dep_hydrolase_composite"/>
</dbReference>
<dbReference type="Gene3D" id="3.20.20.140">
    <property type="entry name" value="Metal-dependent hydrolases"/>
    <property type="match status" value="1"/>
</dbReference>
<evidence type="ECO:0000313" key="3">
    <source>
        <dbReference type="Proteomes" id="UP000620262"/>
    </source>
</evidence>
<dbReference type="InterPro" id="IPR006680">
    <property type="entry name" value="Amidohydro-rel"/>
</dbReference>
<accession>A0ABR9IW04</accession>
<keyword evidence="3" id="KW-1185">Reference proteome</keyword>
<dbReference type="Gene3D" id="2.30.40.10">
    <property type="entry name" value="Urease, subunit C, domain 1"/>
    <property type="match status" value="1"/>
</dbReference>
<proteinExistence type="predicted"/>
<organism evidence="2 3">
    <name type="scientific">Rhizobium viscosum</name>
    <name type="common">Arthrobacter viscosus</name>
    <dbReference type="NCBI Taxonomy" id="1673"/>
    <lineage>
        <taxon>Bacteria</taxon>
        <taxon>Pseudomonadati</taxon>
        <taxon>Pseudomonadota</taxon>
        <taxon>Alphaproteobacteria</taxon>
        <taxon>Hyphomicrobiales</taxon>
        <taxon>Rhizobiaceae</taxon>
        <taxon>Rhizobium/Agrobacterium group</taxon>
        <taxon>Rhizobium</taxon>
    </lineage>
</organism>